<dbReference type="InterPro" id="IPR052958">
    <property type="entry name" value="IFN-induced_PKR_regulator"/>
</dbReference>
<evidence type="ECO:0000256" key="6">
    <source>
        <dbReference type="ARBA" id="ARBA00023136"/>
    </source>
</evidence>
<feature type="domain" description="Ionotropic glutamate receptor L-glutamate and glycine-binding" evidence="13">
    <location>
        <begin position="202"/>
        <end position="296"/>
    </location>
</feature>
<dbReference type="Proteomes" id="UP000440578">
    <property type="component" value="Unassembled WGS sequence"/>
</dbReference>
<accession>A0A6A4XG10</accession>
<feature type="signal peptide" evidence="12">
    <location>
        <begin position="1"/>
        <end position="17"/>
    </location>
</feature>
<comment type="caution">
    <text evidence="14">The sequence shown here is derived from an EMBL/GenBank/DDBJ whole genome shotgun (WGS) entry which is preliminary data.</text>
</comment>
<protein>
    <submittedName>
        <fullName evidence="14">Repressor of the inhibitor of the protein kinase</fullName>
    </submittedName>
</protein>
<feature type="chain" id="PRO_5025409833" evidence="12">
    <location>
        <begin position="18"/>
        <end position="905"/>
    </location>
</feature>
<comment type="subcellular location">
    <subcellularLocation>
        <location evidence="1">Membrane</location>
        <topology evidence="1">Multi-pass membrane protein</topology>
    </subcellularLocation>
</comment>
<dbReference type="PANTHER" id="PTHR46289">
    <property type="entry name" value="52 KDA REPRESSOR OF THE INHIBITOR OF THE PROTEIN KINASE-LIKE PROTEIN-RELATED"/>
    <property type="match status" value="1"/>
</dbReference>
<evidence type="ECO:0000313" key="14">
    <source>
        <dbReference type="EMBL" id="KAF0313601.1"/>
    </source>
</evidence>
<keyword evidence="4 11" id="KW-1133">Transmembrane helix</keyword>
<evidence type="ECO:0000256" key="10">
    <source>
        <dbReference type="ARBA" id="ARBA00023303"/>
    </source>
</evidence>
<dbReference type="SUPFAM" id="SSF53098">
    <property type="entry name" value="Ribonuclease H-like"/>
    <property type="match status" value="1"/>
</dbReference>
<evidence type="ECO:0000256" key="1">
    <source>
        <dbReference type="ARBA" id="ARBA00004141"/>
    </source>
</evidence>
<dbReference type="OrthoDB" id="6375714at2759"/>
<evidence type="ECO:0000256" key="8">
    <source>
        <dbReference type="ARBA" id="ARBA00023180"/>
    </source>
</evidence>
<dbReference type="Gene3D" id="1.10.287.70">
    <property type="match status" value="1"/>
</dbReference>
<dbReference type="SUPFAM" id="SSF53850">
    <property type="entry name" value="Periplasmic binding protein-like II"/>
    <property type="match status" value="1"/>
</dbReference>
<dbReference type="GO" id="GO:0015276">
    <property type="term" value="F:ligand-gated monoatomic ion channel activity"/>
    <property type="evidence" value="ECO:0007669"/>
    <property type="project" value="InterPro"/>
</dbReference>
<dbReference type="Gene3D" id="3.40.190.10">
    <property type="entry name" value="Periplasmic binding protein-like II"/>
    <property type="match status" value="1"/>
</dbReference>
<dbReference type="AlphaFoldDB" id="A0A6A4XG10"/>
<feature type="transmembrane region" description="Helical" evidence="11">
    <location>
        <begin position="383"/>
        <end position="404"/>
    </location>
</feature>
<dbReference type="Pfam" id="PF10613">
    <property type="entry name" value="Lig_chan-Glu_bd"/>
    <property type="match status" value="1"/>
</dbReference>
<keyword evidence="8" id="KW-0325">Glycoprotein</keyword>
<evidence type="ECO:0000256" key="7">
    <source>
        <dbReference type="ARBA" id="ARBA00023170"/>
    </source>
</evidence>
<keyword evidence="2" id="KW-0813">Transport</keyword>
<keyword evidence="15" id="KW-1185">Reference proteome</keyword>
<evidence type="ECO:0000256" key="4">
    <source>
        <dbReference type="ARBA" id="ARBA00022989"/>
    </source>
</evidence>
<evidence type="ECO:0000256" key="5">
    <source>
        <dbReference type="ARBA" id="ARBA00023065"/>
    </source>
</evidence>
<name>A0A6A4XG10_AMPAM</name>
<gene>
    <name evidence="14" type="primary">THAP12_10</name>
    <name evidence="14" type="ORF">FJT64_015891</name>
</gene>
<evidence type="ECO:0000256" key="9">
    <source>
        <dbReference type="ARBA" id="ARBA00023286"/>
    </source>
</evidence>
<dbReference type="PANTHER" id="PTHR46289:SF14">
    <property type="entry name" value="DUF4371 DOMAIN-CONTAINING PROTEIN"/>
    <property type="match status" value="1"/>
</dbReference>
<evidence type="ECO:0000256" key="3">
    <source>
        <dbReference type="ARBA" id="ARBA00022692"/>
    </source>
</evidence>
<keyword evidence="3 11" id="KW-0812">Transmembrane</keyword>
<evidence type="ECO:0000313" key="15">
    <source>
        <dbReference type="Proteomes" id="UP000440578"/>
    </source>
</evidence>
<sequence>MGWLLVAVVFPICSVCCVDDVPWSVPFSDVISHLTAAGELPATPLHVLPCGNISERALTGLLRRLPCRRGCTVAELCRPCHQQLGAGLYRPSGGILLLWAGSADCLQPPEELTAGRWVTTDLLLLPPDGMPCPAALSARVFDRAPFPLCATFDRDVWLIWRRHTYAAADGGARLIGKASRSGLDLMIPALAQSTDMLGTKLRVRFLNNYPYVYCRSVTKDGICRHPLRRPETSLLSVLSQRLNFTLELRQHRRRVWGVQDANGTWRGLVGSLTRDRADLALGGLTMTAERATAVHFLDVLSVVRSVFVTRRPPPLSAYRTVIAPLSPALWALVVLSLLLVAAVLALQRTVRYDSALMEAFQVIVGQDLYADVNTSQQKLFTGMWMVAALIISCVYTSQLTSYLIRGVPARPVETLEQLAASNLQLAVSPNNKVFLQWLDEAPGATFDRLRRKVVLEPCINDTLRQSGAGYQRAHVFEEAFFQYVLAWMLRVQNGSLHREDLVVSRDSFLTTLLAIPVQKHAPYRRPMNSLIGRLTNAGLLQKWLGDRLYVQRRSAARTGACLKQAEQLREKEPEQPRKRLVTLCETRFLERHDSIIVFCELLPAVIMCLEEMQSWHSSDTRSRAAQLLGSLRSPSFLVALFTLEVVSAALLPVSRALQAKSIDVATAAQGLDACIETLQRWRDEPEEQVANILRRADAVADDLGVTIAPPRCPARATHRANAGNCGDRASYYRVNCFLPLLSGTLEQMRARFGQNQQVSLKLCGLLPAQLKPWTEVEAVILRYRQLLDNEEVVKAEHSIWLSMWKDAEEERPGCAVAALEKCPQQLLPNISVLLQILAALPVSTAEPERFFSRVNLAATAIRASMSEKRLEAICLLQVYRRCPDLTVETVLQEFSKKPRKKTFVL</sequence>
<proteinExistence type="predicted"/>
<dbReference type="GO" id="GO:0016020">
    <property type="term" value="C:membrane"/>
    <property type="evidence" value="ECO:0007669"/>
    <property type="project" value="UniProtKB-SubCell"/>
</dbReference>
<evidence type="ECO:0000256" key="11">
    <source>
        <dbReference type="SAM" id="Phobius"/>
    </source>
</evidence>
<organism evidence="14 15">
    <name type="scientific">Amphibalanus amphitrite</name>
    <name type="common">Striped barnacle</name>
    <name type="synonym">Balanus amphitrite</name>
    <dbReference type="NCBI Taxonomy" id="1232801"/>
    <lineage>
        <taxon>Eukaryota</taxon>
        <taxon>Metazoa</taxon>
        <taxon>Ecdysozoa</taxon>
        <taxon>Arthropoda</taxon>
        <taxon>Crustacea</taxon>
        <taxon>Multicrustacea</taxon>
        <taxon>Cirripedia</taxon>
        <taxon>Thoracica</taxon>
        <taxon>Thoracicalcarea</taxon>
        <taxon>Balanomorpha</taxon>
        <taxon>Balanoidea</taxon>
        <taxon>Balanidae</taxon>
        <taxon>Amphibalaninae</taxon>
        <taxon>Amphibalanus</taxon>
    </lineage>
</organism>
<evidence type="ECO:0000259" key="13">
    <source>
        <dbReference type="Pfam" id="PF10613"/>
    </source>
</evidence>
<keyword evidence="9" id="KW-1071">Ligand-gated ion channel</keyword>
<dbReference type="EMBL" id="VIIS01000078">
    <property type="protein sequence ID" value="KAF0313601.1"/>
    <property type="molecule type" value="Genomic_DNA"/>
</dbReference>
<keyword evidence="10" id="KW-0407">Ion channel</keyword>
<feature type="transmembrane region" description="Helical" evidence="11">
    <location>
        <begin position="328"/>
        <end position="346"/>
    </location>
</feature>
<keyword evidence="7" id="KW-0675">Receptor</keyword>
<keyword evidence="5" id="KW-0406">Ion transport</keyword>
<dbReference type="InterPro" id="IPR019594">
    <property type="entry name" value="Glu/Gly-bd"/>
</dbReference>
<reference evidence="14 15" key="1">
    <citation type="submission" date="2019-07" db="EMBL/GenBank/DDBJ databases">
        <title>Draft genome assembly of a fouling barnacle, Amphibalanus amphitrite (Darwin, 1854): The first reference genome for Thecostraca.</title>
        <authorList>
            <person name="Kim W."/>
        </authorList>
    </citation>
    <scope>NUCLEOTIDE SEQUENCE [LARGE SCALE GENOMIC DNA]</scope>
    <source>
        <strain evidence="14">SNU_AA5</strain>
        <tissue evidence="14">Soma without cirri and trophi</tissue>
    </source>
</reference>
<evidence type="ECO:0000256" key="2">
    <source>
        <dbReference type="ARBA" id="ARBA00022448"/>
    </source>
</evidence>
<keyword evidence="6 11" id="KW-0472">Membrane</keyword>
<dbReference type="InterPro" id="IPR012337">
    <property type="entry name" value="RNaseH-like_sf"/>
</dbReference>
<evidence type="ECO:0000256" key="12">
    <source>
        <dbReference type="SAM" id="SignalP"/>
    </source>
</evidence>
<keyword evidence="12" id="KW-0732">Signal</keyword>